<protein>
    <submittedName>
        <fullName evidence="1">(rape) hypothetical protein</fullName>
    </submittedName>
</protein>
<feature type="non-terminal residue" evidence="1">
    <location>
        <position position="1"/>
    </location>
</feature>
<dbReference type="EMBL" id="HG994369">
    <property type="protein sequence ID" value="CAF1924433.1"/>
    <property type="molecule type" value="Genomic_DNA"/>
</dbReference>
<dbReference type="Proteomes" id="UP001295469">
    <property type="component" value="Chromosome C05"/>
</dbReference>
<sequence length="49" mass="5647">HVSCTYLRHVLLDVLNRRDVASIISVLNTHGTCSRWYIVTTNENDNIFS</sequence>
<organism evidence="1">
    <name type="scientific">Brassica napus</name>
    <name type="common">Rape</name>
    <dbReference type="NCBI Taxonomy" id="3708"/>
    <lineage>
        <taxon>Eukaryota</taxon>
        <taxon>Viridiplantae</taxon>
        <taxon>Streptophyta</taxon>
        <taxon>Embryophyta</taxon>
        <taxon>Tracheophyta</taxon>
        <taxon>Spermatophyta</taxon>
        <taxon>Magnoliopsida</taxon>
        <taxon>eudicotyledons</taxon>
        <taxon>Gunneridae</taxon>
        <taxon>Pentapetalae</taxon>
        <taxon>rosids</taxon>
        <taxon>malvids</taxon>
        <taxon>Brassicales</taxon>
        <taxon>Brassicaceae</taxon>
        <taxon>Brassiceae</taxon>
        <taxon>Brassica</taxon>
    </lineage>
</organism>
<proteinExistence type="predicted"/>
<reference evidence="1" key="1">
    <citation type="submission" date="2021-01" db="EMBL/GenBank/DDBJ databases">
        <authorList>
            <consortium name="Genoscope - CEA"/>
            <person name="William W."/>
        </authorList>
    </citation>
    <scope>NUCLEOTIDE SEQUENCE</scope>
</reference>
<dbReference type="AlphaFoldDB" id="A0A816L597"/>
<name>A0A816L597_BRANA</name>
<gene>
    <name evidence="1" type="ORF">DARMORV10_C05P07510.1</name>
</gene>
<accession>A0A816L597</accession>
<evidence type="ECO:0000313" key="1">
    <source>
        <dbReference type="EMBL" id="CAF1924433.1"/>
    </source>
</evidence>
<feature type="non-terminal residue" evidence="1">
    <location>
        <position position="49"/>
    </location>
</feature>